<dbReference type="OrthoDB" id="9808822at2"/>
<dbReference type="PANTHER" id="PTHR13748">
    <property type="entry name" value="COBW-RELATED"/>
    <property type="match status" value="1"/>
</dbReference>
<organism evidence="2 3">
    <name type="scientific">Uabimicrobium amorphum</name>
    <dbReference type="NCBI Taxonomy" id="2596890"/>
    <lineage>
        <taxon>Bacteria</taxon>
        <taxon>Pseudomonadati</taxon>
        <taxon>Planctomycetota</taxon>
        <taxon>Candidatus Uabimicrobiia</taxon>
        <taxon>Candidatus Uabimicrobiales</taxon>
        <taxon>Candidatus Uabimicrobiaceae</taxon>
        <taxon>Candidatus Uabimicrobium</taxon>
    </lineage>
</organism>
<feature type="domain" description="CobW/HypB/UreG nucleotide-binding" evidence="1">
    <location>
        <begin position="11"/>
        <end position="187"/>
    </location>
</feature>
<proteinExistence type="predicted"/>
<gene>
    <name evidence="2" type="ORF">UABAM_04787</name>
</gene>
<dbReference type="PANTHER" id="PTHR13748:SF46">
    <property type="entry name" value="ZINC CHAPERONE YEIR"/>
    <property type="match status" value="1"/>
</dbReference>
<keyword evidence="3" id="KW-1185">Reference proteome</keyword>
<dbReference type="Pfam" id="PF02492">
    <property type="entry name" value="cobW"/>
    <property type="match status" value="1"/>
</dbReference>
<dbReference type="SUPFAM" id="SSF52540">
    <property type="entry name" value="P-loop containing nucleoside triphosphate hydrolases"/>
    <property type="match status" value="1"/>
</dbReference>
<dbReference type="Gene3D" id="3.40.50.300">
    <property type="entry name" value="P-loop containing nucleotide triphosphate hydrolases"/>
    <property type="match status" value="1"/>
</dbReference>
<evidence type="ECO:0000313" key="2">
    <source>
        <dbReference type="EMBL" id="BBM86401.1"/>
    </source>
</evidence>
<dbReference type="KEGG" id="uam:UABAM_04787"/>
<dbReference type="GO" id="GO:0005737">
    <property type="term" value="C:cytoplasm"/>
    <property type="evidence" value="ECO:0007669"/>
    <property type="project" value="TreeGrafter"/>
</dbReference>
<dbReference type="InterPro" id="IPR003495">
    <property type="entry name" value="CobW/HypB/UreG_nucleotide-bd"/>
</dbReference>
<dbReference type="InterPro" id="IPR051316">
    <property type="entry name" value="Zinc-reg_GTPase_activator"/>
</dbReference>
<sequence length="333" mass="37166">MKRRKKILGTPTNIITGFLGAGKTTAILHLLKSKPENERWAVLVNEFGEIGVDGSMFEGKYGEKQGVFIREVPGGCMCCMAGLPMQIALNVLLAQAQPDRLLIEPTGLGHPLEVLNVLSSEHYQECLSLHQIVTLVDARLLSDRRYTENETFNQQIAIADVIVGNKSDLYQETDCNSLKAYAAMQRAQHAKIVITKKGILESSWLEGVTQASVTTKHQHAHQKKQKISLNDIPIPQCGYVKAENNGEGFKSIGWRITPDWIFNRKKLFLLFSGFNVERLKGVFITDDGIFAYNLTSDAILTEIALDECVESRVEIIAADIDGEWEKQLMECTN</sequence>
<dbReference type="CDD" id="cd03112">
    <property type="entry name" value="CobW-like"/>
    <property type="match status" value="1"/>
</dbReference>
<protein>
    <recommendedName>
        <fullName evidence="1">CobW/HypB/UreG nucleotide-binding domain-containing protein</fullName>
    </recommendedName>
</protein>
<dbReference type="RefSeq" id="WP_151970461.1">
    <property type="nucleotide sequence ID" value="NZ_AP019860.1"/>
</dbReference>
<name>A0A5S9F5K6_UABAM</name>
<dbReference type="InterPro" id="IPR027417">
    <property type="entry name" value="P-loop_NTPase"/>
</dbReference>
<dbReference type="EMBL" id="AP019860">
    <property type="protein sequence ID" value="BBM86401.1"/>
    <property type="molecule type" value="Genomic_DNA"/>
</dbReference>
<dbReference type="Proteomes" id="UP000326354">
    <property type="component" value="Chromosome"/>
</dbReference>
<evidence type="ECO:0000313" key="3">
    <source>
        <dbReference type="Proteomes" id="UP000326354"/>
    </source>
</evidence>
<accession>A0A5S9F5K6</accession>
<reference evidence="2 3" key="1">
    <citation type="submission" date="2019-08" db="EMBL/GenBank/DDBJ databases">
        <title>Complete genome sequence of Candidatus Uab amorphum.</title>
        <authorList>
            <person name="Shiratori T."/>
            <person name="Suzuki S."/>
            <person name="Kakizawa Y."/>
            <person name="Ishida K."/>
        </authorList>
    </citation>
    <scope>NUCLEOTIDE SEQUENCE [LARGE SCALE GENOMIC DNA]</scope>
    <source>
        <strain evidence="2 3">SRT547</strain>
    </source>
</reference>
<dbReference type="AlphaFoldDB" id="A0A5S9F5K6"/>
<evidence type="ECO:0000259" key="1">
    <source>
        <dbReference type="Pfam" id="PF02492"/>
    </source>
</evidence>